<keyword evidence="4" id="KW-0479">Metal-binding</keyword>
<dbReference type="Gene3D" id="3.30.110.120">
    <property type="match status" value="1"/>
</dbReference>
<comment type="similarity">
    <text evidence="2 8">Belongs to the carbamoyltransferase HypF family.</text>
</comment>
<keyword evidence="12" id="KW-0808">Transferase</keyword>
<evidence type="ECO:0000256" key="1">
    <source>
        <dbReference type="ARBA" id="ARBA00004711"/>
    </source>
</evidence>
<protein>
    <recommendedName>
        <fullName evidence="8">Carbamoyltransferase</fullName>
        <ecNumber evidence="8">6.2.-.-</ecNumber>
    </recommendedName>
</protein>
<dbReference type="EMBL" id="BJXL01000055">
    <property type="protein sequence ID" value="GEM83662.1"/>
    <property type="molecule type" value="Genomic_DNA"/>
</dbReference>
<accession>A0A511R450</accession>
<dbReference type="PANTHER" id="PTHR42959">
    <property type="entry name" value="CARBAMOYLTRANSFERASE"/>
    <property type="match status" value="1"/>
</dbReference>
<reference evidence="12 13" key="1">
    <citation type="submission" date="2019-07" db="EMBL/GenBank/DDBJ databases">
        <title>Whole genome shotgun sequence of Meiothermus hypogaeus NBRC 106114.</title>
        <authorList>
            <person name="Hosoyama A."/>
            <person name="Uohara A."/>
            <person name="Ohji S."/>
            <person name="Ichikawa N."/>
        </authorList>
    </citation>
    <scope>NUCLEOTIDE SEQUENCE [LARGE SCALE GENOMIC DNA]</scope>
    <source>
        <strain evidence="12 13">NBRC 106114</strain>
    </source>
</reference>
<evidence type="ECO:0000259" key="11">
    <source>
        <dbReference type="PROSITE" id="PS51163"/>
    </source>
</evidence>
<comment type="caution">
    <text evidence="12">The sequence shown here is derived from an EMBL/GenBank/DDBJ whole genome shotgun (WGS) entry which is preliminary data.</text>
</comment>
<comment type="catalytic activity">
    <reaction evidence="7">
        <text>C-terminal L-cysteinyl-[HypE protein] + carbamoyl phosphate + ATP + H2O = C-terminal S-carboxamide-L-cysteinyl-[HypE protein] + AMP + phosphate + diphosphate + H(+)</text>
        <dbReference type="Rhea" id="RHEA:55636"/>
        <dbReference type="Rhea" id="RHEA-COMP:14247"/>
        <dbReference type="Rhea" id="RHEA-COMP:14392"/>
        <dbReference type="ChEBI" id="CHEBI:15377"/>
        <dbReference type="ChEBI" id="CHEBI:15378"/>
        <dbReference type="ChEBI" id="CHEBI:30616"/>
        <dbReference type="ChEBI" id="CHEBI:33019"/>
        <dbReference type="ChEBI" id="CHEBI:43474"/>
        <dbReference type="ChEBI" id="CHEBI:58228"/>
        <dbReference type="ChEBI" id="CHEBI:76913"/>
        <dbReference type="ChEBI" id="CHEBI:139126"/>
        <dbReference type="ChEBI" id="CHEBI:456215"/>
    </reaction>
</comment>
<evidence type="ECO:0000313" key="12">
    <source>
        <dbReference type="EMBL" id="GEM83662.1"/>
    </source>
</evidence>
<dbReference type="InterPro" id="IPR011125">
    <property type="entry name" value="Znf_HypF"/>
</dbReference>
<dbReference type="EC" id="6.2.-.-" evidence="8"/>
<dbReference type="Gene3D" id="3.30.420.40">
    <property type="match status" value="1"/>
</dbReference>
<dbReference type="Proteomes" id="UP000321197">
    <property type="component" value="Unassembled WGS sequence"/>
</dbReference>
<evidence type="ECO:0000256" key="5">
    <source>
        <dbReference type="ARBA" id="ARBA00022771"/>
    </source>
</evidence>
<dbReference type="InterPro" id="IPR055128">
    <property type="entry name" value="HypF_C_2"/>
</dbReference>
<sequence length="763" mass="83771">MPDPLDQPHLQTLRLRVRGVVQGVGFRPFVFRLAQALGLSGWVRNDLEGVLIEASATPEVLSSFVQALREQAPPAARIERIDLVERRSGGLPPGFTIIQSAASGPITTLISPDLTLCEDCLQELFDPANRRYLYPYINCTNCGPRYSIIQQLPYDRPHTTMRAFEMCPDCAAEYHDPTNRRFHAQPIACPVCGPQVHLRNARMEPIASRHPAIAEAARLLREGQILAIKGLGGYHLACDATNPQAVETLRTRKKRRAKPFALMAKDTEALRGHVLLDEAALHLLKSLERPIVLLPKGPVPLPEALAPGSPDLGLMLPYTPLQHLLFAEGAPPLLVMTSANRSGEPMVYRDEDLRFLEGLADFFLVGERPIARRVDDSIAALADGKPMLLRRARGFAPAPILRSERFQRPILALGAQLKNAIALCSGGQVFVSQHIGDLDELEARLAFQQTVRDLTQMFQVSLEQALVVHDLHPDYPSTQYAAELPGPKQAVQHHQAHIASVLAEHQRWDETVLGFAFDGAGLGLDGAIWGGEVLYGSLNQGFKRVAHLHYAPLPGGDAAATFPPQAAVGFLRDLSGWETLLPEQAVQQGKSLLRSRLPIPLTSSMGRLFDTAAALLGFHTRQDFEGQAAMWLEKLARTCPAPSKYRFSLPLLQEELLEWDYRPLLEGLLLDLKKGAPKEQVAWQFHAALATSVVDAARTLRKRYVYSTVVLSGGVWQNRLLHGLALAGLQAQGLEVCWNRAVPPGDGGIALGQLALAQTLQKP</sequence>
<evidence type="ECO:0000256" key="4">
    <source>
        <dbReference type="ARBA" id="ARBA00022723"/>
    </source>
</evidence>
<dbReference type="GO" id="GO:0016743">
    <property type="term" value="F:carboxyl- or carbamoyltransferase activity"/>
    <property type="evidence" value="ECO:0007669"/>
    <property type="project" value="UniProtKB-UniRule"/>
</dbReference>
<evidence type="ECO:0000256" key="3">
    <source>
        <dbReference type="ARBA" id="ARBA00022598"/>
    </source>
</evidence>
<dbReference type="PROSITE" id="PS00150">
    <property type="entry name" value="ACYLPHOSPHATASE_1"/>
    <property type="match status" value="1"/>
</dbReference>
<gene>
    <name evidence="12" type="primary">hypF</name>
    <name evidence="12" type="ORF">MHY01S_18280</name>
</gene>
<dbReference type="GO" id="GO:0008270">
    <property type="term" value="F:zinc ion binding"/>
    <property type="evidence" value="ECO:0007669"/>
    <property type="project" value="UniProtKB-KW"/>
</dbReference>
<dbReference type="Pfam" id="PF17788">
    <property type="entry name" value="HypF_C"/>
    <property type="match status" value="1"/>
</dbReference>
<dbReference type="Pfam" id="PF00708">
    <property type="entry name" value="Acylphosphatase"/>
    <property type="match status" value="1"/>
</dbReference>
<dbReference type="GO" id="GO:0003725">
    <property type="term" value="F:double-stranded RNA binding"/>
    <property type="evidence" value="ECO:0007669"/>
    <property type="project" value="InterPro"/>
</dbReference>
<comment type="catalytic activity">
    <reaction evidence="9">
        <text>an acyl phosphate + H2O = a carboxylate + phosphate + H(+)</text>
        <dbReference type="Rhea" id="RHEA:14965"/>
        <dbReference type="ChEBI" id="CHEBI:15377"/>
        <dbReference type="ChEBI" id="CHEBI:15378"/>
        <dbReference type="ChEBI" id="CHEBI:29067"/>
        <dbReference type="ChEBI" id="CHEBI:43474"/>
        <dbReference type="ChEBI" id="CHEBI:59918"/>
        <dbReference type="EC" id="3.6.1.7"/>
    </reaction>
</comment>
<dbReference type="InterPro" id="IPR051060">
    <property type="entry name" value="Carbamoyltrans_HypF-like"/>
</dbReference>
<proteinExistence type="inferred from homology"/>
<dbReference type="InterPro" id="IPR001792">
    <property type="entry name" value="Acylphosphatase-like_dom"/>
</dbReference>
<keyword evidence="3" id="KW-0436">Ligase</keyword>
<dbReference type="InterPro" id="IPR006070">
    <property type="entry name" value="Sua5-like_dom"/>
</dbReference>
<name>A0A511R450_9DEIN</name>
<dbReference type="GO" id="GO:0003998">
    <property type="term" value="F:acylphosphatase activity"/>
    <property type="evidence" value="ECO:0007669"/>
    <property type="project" value="UniProtKB-EC"/>
</dbReference>
<dbReference type="Pfam" id="PF01300">
    <property type="entry name" value="Sua5_yciO_yrdC"/>
    <property type="match status" value="1"/>
</dbReference>
<keyword evidence="5" id="KW-0863">Zinc-finger</keyword>
<keyword evidence="9" id="KW-0378">Hydrolase</keyword>
<dbReference type="Gene3D" id="3.90.870.50">
    <property type="match status" value="1"/>
</dbReference>
<dbReference type="UniPathway" id="UPA00335"/>
<dbReference type="GO" id="GO:0051604">
    <property type="term" value="P:protein maturation"/>
    <property type="evidence" value="ECO:0007669"/>
    <property type="project" value="TreeGrafter"/>
</dbReference>
<feature type="domain" description="Acylphosphatase-like" evidence="10">
    <location>
        <begin position="12"/>
        <end position="99"/>
    </location>
</feature>
<evidence type="ECO:0000256" key="9">
    <source>
        <dbReference type="PROSITE-ProRule" id="PRU00520"/>
    </source>
</evidence>
<dbReference type="InterPro" id="IPR041440">
    <property type="entry name" value="HypF_C"/>
</dbReference>
<dbReference type="Gene3D" id="3.30.420.360">
    <property type="match status" value="1"/>
</dbReference>
<dbReference type="Pfam" id="PF07503">
    <property type="entry name" value="zf-HYPF"/>
    <property type="match status" value="2"/>
</dbReference>
<keyword evidence="6" id="KW-0862">Zinc</keyword>
<dbReference type="Pfam" id="PF22521">
    <property type="entry name" value="HypF_C_2"/>
    <property type="match status" value="1"/>
</dbReference>
<dbReference type="SUPFAM" id="SSF54975">
    <property type="entry name" value="Acylphosphatase/BLUF domain-like"/>
    <property type="match status" value="1"/>
</dbReference>
<evidence type="ECO:0000256" key="2">
    <source>
        <dbReference type="ARBA" id="ARBA00008097"/>
    </source>
</evidence>
<dbReference type="InterPro" id="IPR036046">
    <property type="entry name" value="Acylphosphatase-like_dom_sf"/>
</dbReference>
<dbReference type="PROSITE" id="PS51163">
    <property type="entry name" value="YRDC"/>
    <property type="match status" value="1"/>
</dbReference>
<dbReference type="InterPro" id="IPR017945">
    <property type="entry name" value="DHBP_synth_RibB-like_a/b_dom"/>
</dbReference>
<dbReference type="PIRSF" id="PIRSF006256">
    <property type="entry name" value="CMPcnvr_hdrg_mat"/>
    <property type="match status" value="1"/>
</dbReference>
<dbReference type="InterPro" id="IPR017968">
    <property type="entry name" value="Acylphosphatase_CS"/>
</dbReference>
<evidence type="ECO:0000256" key="6">
    <source>
        <dbReference type="ARBA" id="ARBA00022833"/>
    </source>
</evidence>
<dbReference type="NCBIfam" id="TIGR00143">
    <property type="entry name" value="hypF"/>
    <property type="match status" value="1"/>
</dbReference>
<dbReference type="AlphaFoldDB" id="A0A511R450"/>
<dbReference type="PROSITE" id="PS51160">
    <property type="entry name" value="ACYLPHOSPHATASE_3"/>
    <property type="match status" value="1"/>
</dbReference>
<comment type="pathway">
    <text evidence="1">Protein modification; [NiFe] hydrogenase maturation.</text>
</comment>
<dbReference type="SUPFAM" id="SSF55821">
    <property type="entry name" value="YrdC/RibB"/>
    <property type="match status" value="1"/>
</dbReference>
<dbReference type="GO" id="GO:0016874">
    <property type="term" value="F:ligase activity"/>
    <property type="evidence" value="ECO:0007669"/>
    <property type="project" value="UniProtKB-UniRule"/>
</dbReference>
<feature type="active site" evidence="9">
    <location>
        <position position="27"/>
    </location>
</feature>
<evidence type="ECO:0000259" key="10">
    <source>
        <dbReference type="PROSITE" id="PS51160"/>
    </source>
</evidence>
<evidence type="ECO:0000256" key="7">
    <source>
        <dbReference type="ARBA" id="ARBA00048220"/>
    </source>
</evidence>
<organism evidence="12 13">
    <name type="scientific">Meiothermus hypogaeus NBRC 106114</name>
    <dbReference type="NCBI Taxonomy" id="1227553"/>
    <lineage>
        <taxon>Bacteria</taxon>
        <taxon>Thermotogati</taxon>
        <taxon>Deinococcota</taxon>
        <taxon>Deinococci</taxon>
        <taxon>Thermales</taxon>
        <taxon>Thermaceae</taxon>
        <taxon>Meiothermus</taxon>
    </lineage>
</organism>
<evidence type="ECO:0000256" key="8">
    <source>
        <dbReference type="PIRNR" id="PIRNR006256"/>
    </source>
</evidence>
<dbReference type="RefSeq" id="WP_206074911.1">
    <property type="nucleotide sequence ID" value="NZ_BJXL01000055.1"/>
</dbReference>
<dbReference type="PANTHER" id="PTHR42959:SF1">
    <property type="entry name" value="CARBAMOYLTRANSFERASE HYPF"/>
    <property type="match status" value="1"/>
</dbReference>
<feature type="active site" evidence="9">
    <location>
        <position position="45"/>
    </location>
</feature>
<evidence type="ECO:0000313" key="13">
    <source>
        <dbReference type="Proteomes" id="UP000321197"/>
    </source>
</evidence>
<dbReference type="InterPro" id="IPR004421">
    <property type="entry name" value="Carbamoyltransferase_HypF"/>
</dbReference>
<feature type="domain" description="YrdC-like" evidence="11">
    <location>
        <begin position="210"/>
        <end position="394"/>
    </location>
</feature>